<comment type="caution">
    <text evidence="2">The sequence shown here is derived from an EMBL/GenBank/DDBJ whole genome shotgun (WGS) entry which is preliminary data.</text>
</comment>
<proteinExistence type="predicted"/>
<evidence type="ECO:0000313" key="3">
    <source>
        <dbReference type="Proteomes" id="UP000784294"/>
    </source>
</evidence>
<organism evidence="2 3">
    <name type="scientific">Protopolystoma xenopodis</name>
    <dbReference type="NCBI Taxonomy" id="117903"/>
    <lineage>
        <taxon>Eukaryota</taxon>
        <taxon>Metazoa</taxon>
        <taxon>Spiralia</taxon>
        <taxon>Lophotrochozoa</taxon>
        <taxon>Platyhelminthes</taxon>
        <taxon>Monogenea</taxon>
        <taxon>Polyopisthocotylea</taxon>
        <taxon>Polystomatidea</taxon>
        <taxon>Polystomatidae</taxon>
        <taxon>Protopolystoma</taxon>
    </lineage>
</organism>
<sequence>MPTSSLSPSADHLNLSVPTDSCSTTFPATNKSPPSGISSTTASISANLAPASVADSQDRLNNPKIVSTPSQAIQATLSSPSPPLPLLPPLPPTIHSLRTKTPVFRLKSNQREHRENEKMHGGQKRQEDKANVEETSNGLRQKVELEALDSSEASSLTCNGLLILRGISASSARTSMNRHNEGASRPSCQAQSQ</sequence>
<dbReference type="EMBL" id="CAAALY010252280">
    <property type="protein sequence ID" value="VEL36464.1"/>
    <property type="molecule type" value="Genomic_DNA"/>
</dbReference>
<evidence type="ECO:0000256" key="1">
    <source>
        <dbReference type="SAM" id="MobiDB-lite"/>
    </source>
</evidence>
<reference evidence="2" key="1">
    <citation type="submission" date="2018-11" db="EMBL/GenBank/DDBJ databases">
        <authorList>
            <consortium name="Pathogen Informatics"/>
        </authorList>
    </citation>
    <scope>NUCLEOTIDE SEQUENCE</scope>
</reference>
<keyword evidence="3" id="KW-1185">Reference proteome</keyword>
<evidence type="ECO:0000313" key="2">
    <source>
        <dbReference type="EMBL" id="VEL36464.1"/>
    </source>
</evidence>
<feature type="region of interest" description="Disordered" evidence="1">
    <location>
        <begin position="50"/>
        <end position="69"/>
    </location>
</feature>
<feature type="region of interest" description="Disordered" evidence="1">
    <location>
        <begin position="172"/>
        <end position="193"/>
    </location>
</feature>
<gene>
    <name evidence="2" type="ORF">PXEA_LOCUS29904</name>
</gene>
<feature type="compositionally biased region" description="Basic and acidic residues" evidence="1">
    <location>
        <begin position="109"/>
        <end position="132"/>
    </location>
</feature>
<feature type="region of interest" description="Disordered" evidence="1">
    <location>
        <begin position="1"/>
        <end position="43"/>
    </location>
</feature>
<dbReference type="Proteomes" id="UP000784294">
    <property type="component" value="Unassembled WGS sequence"/>
</dbReference>
<feature type="region of interest" description="Disordered" evidence="1">
    <location>
        <begin position="93"/>
        <end position="138"/>
    </location>
</feature>
<accession>A0A448XGT8</accession>
<dbReference type="AlphaFoldDB" id="A0A448XGT8"/>
<name>A0A448XGT8_9PLAT</name>
<feature type="compositionally biased region" description="Low complexity" evidence="1">
    <location>
        <begin position="32"/>
        <end position="43"/>
    </location>
</feature>
<protein>
    <submittedName>
        <fullName evidence="2">Uncharacterized protein</fullName>
    </submittedName>
</protein>
<feature type="compositionally biased region" description="Polar residues" evidence="1">
    <location>
        <begin position="16"/>
        <end position="31"/>
    </location>
</feature>